<name>A0A7L7LH32_9BACT</name>
<feature type="domain" description="Tc1-like transposase DDE" evidence="1">
    <location>
        <begin position="6"/>
        <end position="117"/>
    </location>
</feature>
<evidence type="ECO:0000313" key="2">
    <source>
        <dbReference type="EMBL" id="QMU31689.1"/>
    </source>
</evidence>
<dbReference type="Gene3D" id="3.30.420.10">
    <property type="entry name" value="Ribonuclease H-like superfamily/Ribonuclease H"/>
    <property type="match status" value="1"/>
</dbReference>
<keyword evidence="3" id="KW-1185">Reference proteome</keyword>
<organism evidence="2 3">
    <name type="scientific">Adhaeribacter radiodurans</name>
    <dbReference type="NCBI Taxonomy" id="2745197"/>
    <lineage>
        <taxon>Bacteria</taxon>
        <taxon>Pseudomonadati</taxon>
        <taxon>Bacteroidota</taxon>
        <taxon>Cytophagia</taxon>
        <taxon>Cytophagales</taxon>
        <taxon>Hymenobacteraceae</taxon>
        <taxon>Adhaeribacter</taxon>
    </lineage>
</organism>
<dbReference type="KEGG" id="add:HUW48_24700"/>
<gene>
    <name evidence="2" type="ORF">HUW48_24700</name>
</gene>
<dbReference type="Pfam" id="PF13358">
    <property type="entry name" value="DDE_3"/>
    <property type="match status" value="1"/>
</dbReference>
<accession>A0A7L7LH32</accession>
<dbReference type="Proteomes" id="UP000514509">
    <property type="component" value="Chromosome"/>
</dbReference>
<dbReference type="InterPro" id="IPR038717">
    <property type="entry name" value="Tc1-like_DDE_dom"/>
</dbReference>
<reference evidence="2 3" key="1">
    <citation type="submission" date="2020-08" db="EMBL/GenBank/DDBJ databases">
        <title>Adhaeribacter dokdonensis sp. nov., isolated from the rhizosphere of Elymus tsukushiensis, a plant native to the Dokdo Islands, Republic of Korea.</title>
        <authorList>
            <person name="Ghim S.Y."/>
        </authorList>
    </citation>
    <scope>NUCLEOTIDE SEQUENCE [LARGE SCALE GENOMIC DNA]</scope>
    <source>
        <strain evidence="2 3">KUDC8001</strain>
    </source>
</reference>
<dbReference type="InterPro" id="IPR036397">
    <property type="entry name" value="RNaseH_sf"/>
</dbReference>
<dbReference type="AlphaFoldDB" id="A0A7L7LH32"/>
<evidence type="ECO:0000313" key="3">
    <source>
        <dbReference type="Proteomes" id="UP000514509"/>
    </source>
</evidence>
<dbReference type="EMBL" id="CP055153">
    <property type="protein sequence ID" value="QMU31689.1"/>
    <property type="molecule type" value="Genomic_DNA"/>
</dbReference>
<sequence length="137" mass="16452">MSLLPRKGKRINVAGFYTKTGKFIYQTQVNSFNHQDLILFFDHFCTSIDKRTIVVLDNAPTHRGKAFQAKRKEWQQQDLYLYFLPPYSPELNAIELLWRQIKYQWLYLKAFLNFDSLSFYLHQVLDNINTKYSIIFD</sequence>
<dbReference type="GO" id="GO:0003676">
    <property type="term" value="F:nucleic acid binding"/>
    <property type="evidence" value="ECO:0007669"/>
    <property type="project" value="InterPro"/>
</dbReference>
<evidence type="ECO:0000259" key="1">
    <source>
        <dbReference type="Pfam" id="PF13358"/>
    </source>
</evidence>
<proteinExistence type="predicted"/>
<dbReference type="InterPro" id="IPR012337">
    <property type="entry name" value="RNaseH-like_sf"/>
</dbReference>
<protein>
    <submittedName>
        <fullName evidence="2">Transposase</fullName>
    </submittedName>
</protein>
<dbReference type="SUPFAM" id="SSF53098">
    <property type="entry name" value="Ribonuclease H-like"/>
    <property type="match status" value="1"/>
</dbReference>